<dbReference type="Gene3D" id="3.30.950.30">
    <property type="entry name" value="Schlafen, AAA domain"/>
    <property type="match status" value="1"/>
</dbReference>
<dbReference type="InterPro" id="IPR007421">
    <property type="entry name" value="Schlafen_AlbA_2_dom"/>
</dbReference>
<dbReference type="InterPro" id="IPR038461">
    <property type="entry name" value="Schlafen_AlbA_2_dom_sf"/>
</dbReference>
<evidence type="ECO:0008006" key="5">
    <source>
        <dbReference type="Google" id="ProtNLM"/>
    </source>
</evidence>
<comment type="caution">
    <text evidence="3">The sequence shown here is derived from an EMBL/GenBank/DDBJ whole genome shotgun (WGS) entry which is preliminary data.</text>
</comment>
<dbReference type="InterPro" id="IPR013196">
    <property type="entry name" value="HTH_11"/>
</dbReference>
<dbReference type="Pfam" id="PF13749">
    <property type="entry name" value="HATPase_c_4"/>
    <property type="match status" value="1"/>
</dbReference>
<dbReference type="Gene3D" id="3.30.565.60">
    <property type="match status" value="1"/>
</dbReference>
<dbReference type="OrthoDB" id="9807907at2"/>
<dbReference type="InterPro" id="IPR036390">
    <property type="entry name" value="WH_DNA-bd_sf"/>
</dbReference>
<dbReference type="InterPro" id="IPR036388">
    <property type="entry name" value="WH-like_DNA-bd_sf"/>
</dbReference>
<evidence type="ECO:0000313" key="3">
    <source>
        <dbReference type="EMBL" id="POR00986.1"/>
    </source>
</evidence>
<name>A0A2S4JN84_9SPIO</name>
<organism evidence="3 4">
    <name type="scientific">Alkalispirochaeta sphaeroplastigenens</name>
    <dbReference type="NCBI Taxonomy" id="1187066"/>
    <lineage>
        <taxon>Bacteria</taxon>
        <taxon>Pseudomonadati</taxon>
        <taxon>Spirochaetota</taxon>
        <taxon>Spirochaetia</taxon>
        <taxon>Spirochaetales</taxon>
        <taxon>Spirochaetaceae</taxon>
        <taxon>Alkalispirochaeta</taxon>
    </lineage>
</organism>
<reference evidence="4" key="1">
    <citation type="submission" date="2015-12" db="EMBL/GenBank/DDBJ databases">
        <authorList>
            <person name="Lodha T.D."/>
            <person name="Chintalapati S."/>
            <person name="Chintalapati V.R."/>
            <person name="Sravanthi T."/>
        </authorList>
    </citation>
    <scope>NUCLEOTIDE SEQUENCE [LARGE SCALE GENOMIC DNA]</scope>
    <source>
        <strain evidence="4">JC133</strain>
    </source>
</reference>
<dbReference type="RefSeq" id="WP_103680415.1">
    <property type="nucleotide sequence ID" value="NZ_LPWH01000070.1"/>
</dbReference>
<dbReference type="Pfam" id="PF08279">
    <property type="entry name" value="HTH_11"/>
    <property type="match status" value="1"/>
</dbReference>
<protein>
    <recommendedName>
        <fullName evidence="5">Transcriptional regulator</fullName>
    </recommendedName>
</protein>
<sequence length="453" mass="51147">MNSESQNIEWKHSWHDDYLKWICGFANAQGGRIFIGKDDSGNVTGLAKAKKLLEDLPNKIRDQLGLMPLINLREEDGKAYLEIIIEPSTVPISLRGSYYWRSGSVKQELKGHALTDFLLKKMGMTWDQVIQERATLDDIDDATIALFKKEAATAGRLPDISGLSAQELLKKLHLFTEKGLTNAALVLFGKDPGKFYPNTFVKIGRFGLNMVDIRFQEVCEGNLFQLLRGVMEQLEVKFLIRPIRFEGLRRIEELEYPVPALREMLLNALVHRNYMGSMIQLRVMDDRISLWNAGLLPLELSVEKLFQTHKSIPRNPLIAEVCYRGGYIDSWGRGIEKITDACKAAGLPEPVIEENSGGVVVELVKASASEKTTSENNGDDFGTISERIRKEFGSEPAKAFEIIRQHPEFTAEQIAEQLVKTPRTIENYIAKLKKAGVIIRRGPKLGGYWEVKE</sequence>
<dbReference type="SUPFAM" id="SSF46785">
    <property type="entry name" value="Winged helix' DNA-binding domain"/>
    <property type="match status" value="1"/>
</dbReference>
<accession>A0A2S4JN84</accession>
<dbReference type="EMBL" id="LPWH01000070">
    <property type="protein sequence ID" value="POR00986.1"/>
    <property type="molecule type" value="Genomic_DNA"/>
</dbReference>
<evidence type="ECO:0000259" key="1">
    <source>
        <dbReference type="Pfam" id="PF04326"/>
    </source>
</evidence>
<dbReference type="InterPro" id="IPR038475">
    <property type="entry name" value="RecG_C_sf"/>
</dbReference>
<evidence type="ECO:0000313" key="4">
    <source>
        <dbReference type="Proteomes" id="UP000237350"/>
    </source>
</evidence>
<dbReference type="Pfam" id="PF04326">
    <property type="entry name" value="SLFN_AlbA_2"/>
    <property type="match status" value="1"/>
</dbReference>
<dbReference type="PANTHER" id="PTHR30595">
    <property type="entry name" value="GLPR-RELATED TRANSCRIPTIONAL REPRESSOR"/>
    <property type="match status" value="1"/>
</dbReference>
<dbReference type="Proteomes" id="UP000237350">
    <property type="component" value="Unassembled WGS sequence"/>
</dbReference>
<dbReference type="PANTHER" id="PTHR30595:SF6">
    <property type="entry name" value="SCHLAFEN ALBA-2 DOMAIN-CONTAINING PROTEIN"/>
    <property type="match status" value="1"/>
</dbReference>
<evidence type="ECO:0000259" key="2">
    <source>
        <dbReference type="Pfam" id="PF08279"/>
    </source>
</evidence>
<gene>
    <name evidence="3" type="ORF">AU468_08935</name>
</gene>
<keyword evidence="4" id="KW-1185">Reference proteome</keyword>
<dbReference type="AlphaFoldDB" id="A0A2S4JN84"/>
<proteinExistence type="predicted"/>
<feature type="domain" description="Schlafen AlbA-2" evidence="1">
    <location>
        <begin position="4"/>
        <end position="109"/>
    </location>
</feature>
<feature type="domain" description="Helix-turn-helix type 11" evidence="2">
    <location>
        <begin position="401"/>
        <end position="447"/>
    </location>
</feature>
<dbReference type="Gene3D" id="1.10.10.10">
    <property type="entry name" value="Winged helix-like DNA-binding domain superfamily/Winged helix DNA-binding domain"/>
    <property type="match status" value="1"/>
</dbReference>